<sequence length="428" mass="46477">MDLDDSLTNINWLGRFSCRGIVPTRKKKAASKLKPVKPPSGVPIKRPQHSYSELIKLALNSTPSRRLALKQIYIWVEEHFPYYKYHAKPEWKNSIRHNLSAQDIFVREAGESGRTSFWSMRVHSQSNVLLTAEKNKDVTPSDTVNKKGAGKRKMPPLLPRGVLHCLVPLPVIINASPAPAITPLRPAPQNSTQRVIAPKLPIALCPQAGRTFSEPPGPSHSSRQAVGAQCWGREPQGSRQRRKQKHQLLKVPEAPLHPLLEKQECPLQALLSTSTDSGIGSENTVSPGQKTGSPSSFKTPVKRTHSDGLVTSTPCTDPAPTLPSPNRVGHTPRSALASFLDSSFFQSPGVGIVADEDLGLSSLRDSSPYGTAPMTHSLSEFSTLGFTPIRDIAPKGQGSEGHDESLPPVFTHFSLGGLDQGPELTGMS</sequence>
<feature type="compositionally biased region" description="Polar residues" evidence="4">
    <location>
        <begin position="273"/>
        <end position="298"/>
    </location>
</feature>
<feature type="region of interest" description="Disordered" evidence="4">
    <location>
        <begin position="211"/>
        <end position="247"/>
    </location>
</feature>
<dbReference type="GO" id="GO:0003700">
    <property type="term" value="F:DNA-binding transcription factor activity"/>
    <property type="evidence" value="ECO:0007669"/>
    <property type="project" value="InterPro"/>
</dbReference>
<dbReference type="PROSITE" id="PS00657">
    <property type="entry name" value="FORK_HEAD_1"/>
    <property type="match status" value="1"/>
</dbReference>
<evidence type="ECO:0000256" key="2">
    <source>
        <dbReference type="ARBA" id="ARBA00023125"/>
    </source>
</evidence>
<dbReference type="GO" id="GO:0000086">
    <property type="term" value="P:G2/M transition of mitotic cell cycle"/>
    <property type="evidence" value="ECO:0007669"/>
    <property type="project" value="InterPro"/>
</dbReference>
<dbReference type="PANTHER" id="PTHR46878:SF1">
    <property type="entry name" value="FORKHEAD BOX PROTEIN M1"/>
    <property type="match status" value="1"/>
</dbReference>
<keyword evidence="2 3" id="KW-0238">DNA-binding</keyword>
<evidence type="ECO:0000256" key="1">
    <source>
        <dbReference type="ARBA" id="ARBA00004123"/>
    </source>
</evidence>
<dbReference type="PANTHER" id="PTHR46878">
    <property type="entry name" value="FORKHEAD BOX PROTEIN M1"/>
    <property type="match status" value="1"/>
</dbReference>
<comment type="caution">
    <text evidence="6">The sequence shown here is derived from an EMBL/GenBank/DDBJ whole genome shotgun (WGS) entry which is preliminary data.</text>
</comment>
<accession>A0A8T2MUM0</accession>
<dbReference type="Pfam" id="PF00250">
    <property type="entry name" value="Forkhead"/>
    <property type="match status" value="1"/>
</dbReference>
<dbReference type="InterPro" id="IPR001766">
    <property type="entry name" value="Fork_head_dom"/>
</dbReference>
<dbReference type="EMBL" id="JAFBMS010000287">
    <property type="protein sequence ID" value="KAG9331815.1"/>
    <property type="molecule type" value="Genomic_DNA"/>
</dbReference>
<feature type="non-terminal residue" evidence="6">
    <location>
        <position position="428"/>
    </location>
</feature>
<keyword evidence="3" id="KW-0539">Nucleus</keyword>
<feature type="domain" description="Fork-head" evidence="5">
    <location>
        <begin position="46"/>
        <end position="139"/>
    </location>
</feature>
<evidence type="ECO:0000259" key="5">
    <source>
        <dbReference type="PROSITE" id="PS50039"/>
    </source>
</evidence>
<dbReference type="PROSITE" id="PS00658">
    <property type="entry name" value="FORK_HEAD_2"/>
    <property type="match status" value="1"/>
</dbReference>
<dbReference type="InterPro" id="IPR042839">
    <property type="entry name" value="FOXM1"/>
</dbReference>
<evidence type="ECO:0000256" key="4">
    <source>
        <dbReference type="SAM" id="MobiDB-lite"/>
    </source>
</evidence>
<dbReference type="Proteomes" id="UP000824540">
    <property type="component" value="Unassembled WGS sequence"/>
</dbReference>
<dbReference type="OrthoDB" id="5954824at2759"/>
<organism evidence="6 7">
    <name type="scientific">Albula glossodonta</name>
    <name type="common">roundjaw bonefish</name>
    <dbReference type="NCBI Taxonomy" id="121402"/>
    <lineage>
        <taxon>Eukaryota</taxon>
        <taxon>Metazoa</taxon>
        <taxon>Chordata</taxon>
        <taxon>Craniata</taxon>
        <taxon>Vertebrata</taxon>
        <taxon>Euteleostomi</taxon>
        <taxon>Actinopterygii</taxon>
        <taxon>Neopterygii</taxon>
        <taxon>Teleostei</taxon>
        <taxon>Albuliformes</taxon>
        <taxon>Albulidae</taxon>
        <taxon>Albula</taxon>
    </lineage>
</organism>
<keyword evidence="7" id="KW-1185">Reference proteome</keyword>
<protein>
    <recommendedName>
        <fullName evidence="5">Fork-head domain-containing protein</fullName>
    </recommendedName>
</protein>
<evidence type="ECO:0000256" key="3">
    <source>
        <dbReference type="PROSITE-ProRule" id="PRU00089"/>
    </source>
</evidence>
<evidence type="ECO:0000313" key="6">
    <source>
        <dbReference type="EMBL" id="KAG9331815.1"/>
    </source>
</evidence>
<dbReference type="GO" id="GO:0005634">
    <property type="term" value="C:nucleus"/>
    <property type="evidence" value="ECO:0007669"/>
    <property type="project" value="UniProtKB-SubCell"/>
</dbReference>
<feature type="DNA-binding region" description="Fork-head" evidence="3">
    <location>
        <begin position="46"/>
        <end position="139"/>
    </location>
</feature>
<gene>
    <name evidence="6" type="ORF">JZ751_016969</name>
</gene>
<proteinExistence type="predicted"/>
<dbReference type="PROSITE" id="PS50039">
    <property type="entry name" value="FORK_HEAD_3"/>
    <property type="match status" value="1"/>
</dbReference>
<reference evidence="6" key="1">
    <citation type="thesis" date="2021" institute="BYU ScholarsArchive" country="Provo, UT, USA">
        <title>Applications of and Algorithms for Genome Assembly and Genomic Analyses with an Emphasis on Marine Teleosts.</title>
        <authorList>
            <person name="Pickett B.D."/>
        </authorList>
    </citation>
    <scope>NUCLEOTIDE SEQUENCE</scope>
    <source>
        <strain evidence="6">HI-2016</strain>
    </source>
</reference>
<comment type="subcellular location">
    <subcellularLocation>
        <location evidence="1 3">Nucleus</location>
    </subcellularLocation>
</comment>
<feature type="region of interest" description="Disordered" evidence="4">
    <location>
        <begin position="389"/>
        <end position="428"/>
    </location>
</feature>
<dbReference type="Gene3D" id="1.10.10.10">
    <property type="entry name" value="Winged helix-like DNA-binding domain superfamily/Winged helix DNA-binding domain"/>
    <property type="match status" value="1"/>
</dbReference>
<dbReference type="AlphaFoldDB" id="A0A8T2MUM0"/>
<dbReference type="GO" id="GO:0042127">
    <property type="term" value="P:regulation of cell population proliferation"/>
    <property type="evidence" value="ECO:0007669"/>
    <property type="project" value="TreeGrafter"/>
</dbReference>
<dbReference type="GO" id="GO:0006357">
    <property type="term" value="P:regulation of transcription by RNA polymerase II"/>
    <property type="evidence" value="ECO:0007669"/>
    <property type="project" value="TreeGrafter"/>
</dbReference>
<dbReference type="InterPro" id="IPR018122">
    <property type="entry name" value="TF_fork_head_CS_1"/>
</dbReference>
<dbReference type="GO" id="GO:0000977">
    <property type="term" value="F:RNA polymerase II transcription regulatory region sequence-specific DNA binding"/>
    <property type="evidence" value="ECO:0007669"/>
    <property type="project" value="TreeGrafter"/>
</dbReference>
<dbReference type="PRINTS" id="PR00053">
    <property type="entry name" value="FORKHEAD"/>
</dbReference>
<dbReference type="SUPFAM" id="SSF46785">
    <property type="entry name" value="Winged helix' DNA-binding domain"/>
    <property type="match status" value="1"/>
</dbReference>
<evidence type="ECO:0000313" key="7">
    <source>
        <dbReference type="Proteomes" id="UP000824540"/>
    </source>
</evidence>
<feature type="region of interest" description="Disordered" evidence="4">
    <location>
        <begin position="273"/>
        <end position="330"/>
    </location>
</feature>
<dbReference type="SMART" id="SM00339">
    <property type="entry name" value="FH"/>
    <property type="match status" value="1"/>
</dbReference>
<dbReference type="InterPro" id="IPR036390">
    <property type="entry name" value="WH_DNA-bd_sf"/>
</dbReference>
<dbReference type="InterPro" id="IPR030456">
    <property type="entry name" value="TF_fork_head_CS_2"/>
</dbReference>
<dbReference type="InterPro" id="IPR036388">
    <property type="entry name" value="WH-like_DNA-bd_sf"/>
</dbReference>
<name>A0A8T2MUM0_9TELE</name>